<accession>A0ABV8J5I3</accession>
<dbReference type="InterPro" id="IPR036388">
    <property type="entry name" value="WH-like_DNA-bd_sf"/>
</dbReference>
<gene>
    <name evidence="3" type="ORF">ACFO0C_36800</name>
</gene>
<feature type="region of interest" description="Disordered" evidence="2">
    <location>
        <begin position="124"/>
        <end position="171"/>
    </location>
</feature>
<dbReference type="PANTHER" id="PTHR18964">
    <property type="entry name" value="ROK (REPRESSOR, ORF, KINASE) FAMILY"/>
    <property type="match status" value="1"/>
</dbReference>
<dbReference type="Pfam" id="PF13412">
    <property type="entry name" value="HTH_24"/>
    <property type="match status" value="1"/>
</dbReference>
<dbReference type="RefSeq" id="WP_378071397.1">
    <property type="nucleotide sequence ID" value="NZ_JBHSBL010000024.1"/>
</dbReference>
<sequence length="458" mass="47315">MTRPVHRVAPRTDGPIRQDSLRAHNLDLTFRQIADARDAPISRSELAAATGLTRPTITRIVDELLAAELIVEAGPSRSGGSGRPRVGLSLARTGPAGLGLDIRADVLSAAVVDLTGTVRHLEFAPHPQAPHPQAPHPQAPHPQAPHPQAPHPQAPHPQAPRPQAPHPRTGPGAVLAALAAMADRAVRAAAAENLTVVGATLAVPGPVQDDTVVRRAPALGWHDVDAGAALSALLDLPVHIGNDARLAALAEWYAAGRELRDFVCVSGEFDIGAGLVLGGTQLDGWSGELGHVMVRSDGPPCACGATGCLQSFAGLTSILAGSDTAGSHETGCHETGAQGTGSHETGRSPAVTVDALVSAGDPRILKALDDAATALGIALAGLINLVKVDTVLLGGGYALLASWLIDGIDRELRRRVLSTAWSPVEVRPAPLGPDAAVIGAALSAVDRVRRDPNRWLHR</sequence>
<evidence type="ECO:0000313" key="4">
    <source>
        <dbReference type="Proteomes" id="UP001595867"/>
    </source>
</evidence>
<dbReference type="PANTHER" id="PTHR18964:SF149">
    <property type="entry name" value="BIFUNCTIONAL UDP-N-ACETYLGLUCOSAMINE 2-EPIMERASE_N-ACETYLMANNOSAMINE KINASE"/>
    <property type="match status" value="1"/>
</dbReference>
<dbReference type="SUPFAM" id="SSF46785">
    <property type="entry name" value="Winged helix' DNA-binding domain"/>
    <property type="match status" value="1"/>
</dbReference>
<dbReference type="InterPro" id="IPR043129">
    <property type="entry name" value="ATPase_NBD"/>
</dbReference>
<evidence type="ECO:0000313" key="3">
    <source>
        <dbReference type="EMBL" id="MFC4070523.1"/>
    </source>
</evidence>
<proteinExistence type="inferred from homology"/>
<comment type="caution">
    <text evidence="3">The sequence shown here is derived from an EMBL/GenBank/DDBJ whole genome shotgun (WGS) entry which is preliminary data.</text>
</comment>
<dbReference type="Gene3D" id="3.30.420.40">
    <property type="match status" value="2"/>
</dbReference>
<dbReference type="Pfam" id="PF00480">
    <property type="entry name" value="ROK"/>
    <property type="match status" value="1"/>
</dbReference>
<comment type="similarity">
    <text evidence="1">Belongs to the ROK (NagC/XylR) family.</text>
</comment>
<dbReference type="InterPro" id="IPR036390">
    <property type="entry name" value="WH_DNA-bd_sf"/>
</dbReference>
<feature type="compositionally biased region" description="Pro residues" evidence="2">
    <location>
        <begin position="127"/>
        <end position="165"/>
    </location>
</feature>
<keyword evidence="4" id="KW-1185">Reference proteome</keyword>
<dbReference type="SUPFAM" id="SSF53067">
    <property type="entry name" value="Actin-like ATPase domain"/>
    <property type="match status" value="1"/>
</dbReference>
<dbReference type="Proteomes" id="UP001595867">
    <property type="component" value="Unassembled WGS sequence"/>
</dbReference>
<protein>
    <submittedName>
        <fullName evidence="3">ROK family protein</fullName>
    </submittedName>
</protein>
<dbReference type="EMBL" id="JBHSBL010000024">
    <property type="protein sequence ID" value="MFC4070523.1"/>
    <property type="molecule type" value="Genomic_DNA"/>
</dbReference>
<dbReference type="Gene3D" id="1.10.10.10">
    <property type="entry name" value="Winged helix-like DNA-binding domain superfamily/Winged helix DNA-binding domain"/>
    <property type="match status" value="1"/>
</dbReference>
<name>A0ABV8J5I3_9ACTN</name>
<evidence type="ECO:0000256" key="1">
    <source>
        <dbReference type="ARBA" id="ARBA00006479"/>
    </source>
</evidence>
<organism evidence="3 4">
    <name type="scientific">Actinoplanes subglobosus</name>
    <dbReference type="NCBI Taxonomy" id="1547892"/>
    <lineage>
        <taxon>Bacteria</taxon>
        <taxon>Bacillati</taxon>
        <taxon>Actinomycetota</taxon>
        <taxon>Actinomycetes</taxon>
        <taxon>Micromonosporales</taxon>
        <taxon>Micromonosporaceae</taxon>
        <taxon>Actinoplanes</taxon>
    </lineage>
</organism>
<dbReference type="InterPro" id="IPR000600">
    <property type="entry name" value="ROK"/>
</dbReference>
<evidence type="ECO:0000256" key="2">
    <source>
        <dbReference type="SAM" id="MobiDB-lite"/>
    </source>
</evidence>
<reference evidence="4" key="1">
    <citation type="journal article" date="2019" name="Int. J. Syst. Evol. Microbiol.">
        <title>The Global Catalogue of Microorganisms (GCM) 10K type strain sequencing project: providing services to taxonomists for standard genome sequencing and annotation.</title>
        <authorList>
            <consortium name="The Broad Institute Genomics Platform"/>
            <consortium name="The Broad Institute Genome Sequencing Center for Infectious Disease"/>
            <person name="Wu L."/>
            <person name="Ma J."/>
        </authorList>
    </citation>
    <scope>NUCLEOTIDE SEQUENCE [LARGE SCALE GENOMIC DNA]</scope>
    <source>
        <strain evidence="4">TBRC 5832</strain>
    </source>
</reference>